<sequence>MADLVSQYRTGGGRVSSNLVRSTVEGSNPGSCSKPNRRFHNMVISGFLAAVNQSTDGEAQTCNRKSLQILWRFRFLLRH</sequence>
<name>A0AAV3Z0E9_9GAST</name>
<keyword evidence="3" id="KW-1185">Reference proteome</keyword>
<dbReference type="AlphaFoldDB" id="A0AAV3Z0E9"/>
<feature type="region of interest" description="Disordered" evidence="1">
    <location>
        <begin position="1"/>
        <end position="35"/>
    </location>
</feature>
<comment type="caution">
    <text evidence="2">The sequence shown here is derived from an EMBL/GenBank/DDBJ whole genome shotgun (WGS) entry which is preliminary data.</text>
</comment>
<evidence type="ECO:0000256" key="1">
    <source>
        <dbReference type="SAM" id="MobiDB-lite"/>
    </source>
</evidence>
<dbReference type="EMBL" id="BLXT01001819">
    <property type="protein sequence ID" value="GFN87982.1"/>
    <property type="molecule type" value="Genomic_DNA"/>
</dbReference>
<proteinExistence type="predicted"/>
<dbReference type="Proteomes" id="UP000735302">
    <property type="component" value="Unassembled WGS sequence"/>
</dbReference>
<evidence type="ECO:0000313" key="2">
    <source>
        <dbReference type="EMBL" id="GFN87982.1"/>
    </source>
</evidence>
<evidence type="ECO:0000313" key="3">
    <source>
        <dbReference type="Proteomes" id="UP000735302"/>
    </source>
</evidence>
<organism evidence="2 3">
    <name type="scientific">Plakobranchus ocellatus</name>
    <dbReference type="NCBI Taxonomy" id="259542"/>
    <lineage>
        <taxon>Eukaryota</taxon>
        <taxon>Metazoa</taxon>
        <taxon>Spiralia</taxon>
        <taxon>Lophotrochozoa</taxon>
        <taxon>Mollusca</taxon>
        <taxon>Gastropoda</taxon>
        <taxon>Heterobranchia</taxon>
        <taxon>Euthyneura</taxon>
        <taxon>Panpulmonata</taxon>
        <taxon>Sacoglossa</taxon>
        <taxon>Placobranchoidea</taxon>
        <taxon>Plakobranchidae</taxon>
        <taxon>Plakobranchus</taxon>
    </lineage>
</organism>
<protein>
    <submittedName>
        <fullName evidence="2">Uncharacterized protein</fullName>
    </submittedName>
</protein>
<accession>A0AAV3Z0E9</accession>
<gene>
    <name evidence="2" type="ORF">PoB_001448800</name>
</gene>
<feature type="compositionally biased region" description="Polar residues" evidence="1">
    <location>
        <begin position="15"/>
        <end position="34"/>
    </location>
</feature>
<reference evidence="2 3" key="1">
    <citation type="journal article" date="2021" name="Elife">
        <title>Chloroplast acquisition without the gene transfer in kleptoplastic sea slugs, Plakobranchus ocellatus.</title>
        <authorList>
            <person name="Maeda T."/>
            <person name="Takahashi S."/>
            <person name="Yoshida T."/>
            <person name="Shimamura S."/>
            <person name="Takaki Y."/>
            <person name="Nagai Y."/>
            <person name="Toyoda A."/>
            <person name="Suzuki Y."/>
            <person name="Arimoto A."/>
            <person name="Ishii H."/>
            <person name="Satoh N."/>
            <person name="Nishiyama T."/>
            <person name="Hasebe M."/>
            <person name="Maruyama T."/>
            <person name="Minagawa J."/>
            <person name="Obokata J."/>
            <person name="Shigenobu S."/>
        </authorList>
    </citation>
    <scope>NUCLEOTIDE SEQUENCE [LARGE SCALE GENOMIC DNA]</scope>
</reference>